<dbReference type="Proteomes" id="UP001341281">
    <property type="component" value="Chromosome 10"/>
</dbReference>
<proteinExistence type="predicted"/>
<dbReference type="GO" id="GO:0016787">
    <property type="term" value="F:hydrolase activity"/>
    <property type="evidence" value="ECO:0007669"/>
    <property type="project" value="UniProtKB-KW"/>
</dbReference>
<dbReference type="InterPro" id="IPR012337">
    <property type="entry name" value="RNaseH-like_sf"/>
</dbReference>
<dbReference type="InterPro" id="IPR013103">
    <property type="entry name" value="RVT_2"/>
</dbReference>
<reference evidence="4 5" key="1">
    <citation type="submission" date="2024-02" db="EMBL/GenBank/DDBJ databases">
        <title>High-quality chromosome-scale genome assembly of Pensacola bahiagrass (Paspalum notatum Flugge var. saurae).</title>
        <authorList>
            <person name="Vega J.M."/>
            <person name="Podio M."/>
            <person name="Orjuela J."/>
            <person name="Siena L.A."/>
            <person name="Pessino S.C."/>
            <person name="Combes M.C."/>
            <person name="Mariac C."/>
            <person name="Albertini E."/>
            <person name="Pupilli F."/>
            <person name="Ortiz J.P.A."/>
            <person name="Leblanc O."/>
        </authorList>
    </citation>
    <scope>NUCLEOTIDE SEQUENCE [LARGE SCALE GENOMIC DNA]</scope>
    <source>
        <strain evidence="4">R1</strain>
        <tissue evidence="4">Leaf</tissue>
    </source>
</reference>
<dbReference type="AlphaFoldDB" id="A0AAQ3XFV9"/>
<evidence type="ECO:0000259" key="3">
    <source>
        <dbReference type="PROSITE" id="PS50994"/>
    </source>
</evidence>
<sequence>MGRDGVVRGLPMLSQVEQLCDACLAGKHRRAPFPNQALRRSVNPLELLHGDLCGPITPATPSGNRYFLLLVDDYSRFMWVALLGSKDLAQDAIKRIQAAAERTSERKLLALRTDREGEFTSTQFTEYCAELGVGRQLTAPYTLQQNGVVERRNQTLVGMARCMLKAKGLPGMFWGEAITTTVYISNRTSTKGTGGKTPYELWTRTTPAVHHLRTFGCVAHVKNIGPNVKKLDDRSKSMIFVGYEPGSKAYRVYDPASRRVHISRDVIFDEEARWEWGADAMASGDDEFTIQFTTVAHPGSPTPAPSPHTTLSPTITFATPPSGASEALDAEHDDDAPLRYRTIDNILGPTMPPGMAHRDQDEDLLLASGDEPATFEQAQVHECWRKAMLNEMTSIEANGTWELGDPPPRQRPIGLKWVFKTKKDATGIITKHKARLVAKGYVQRHMIDYDEVFAPVARLESVRLLLALAASEGWPVHHMDVKSALASSTASCGEVYVAQPPGFVVAGKEQKLDASLASLGFQRNASENAVYTRGKGAHRLIVGVGVDDLVITGGDITELKQFKEEMKSTDLGLLHYYLGLQVNQTATGITISQGAYATKILEAAGLAGCNASATPMETRLKLSKLSTEPAVDATEYQRIVGALRYLLNTRPDLAFEVGYVSRFVEKPAAELLAAVKRILRYVAGTVNFGCHYRRKEGEVALLGYSDSDHGADVDGRKSTSGVLFFLGGNIITWQSQKQKVVALSSCEAEYIAAATASCQGMQLARLLAELRGRETSAVKLNIDNQSAIQLSKNPVFHDRSKHIDVKFHYIRECIEEGRVDVEPIDTKLQLADILTKALGRDQFLQLRSKLGLVDIKQTCVA</sequence>
<dbReference type="GO" id="GO:0015074">
    <property type="term" value="P:DNA integration"/>
    <property type="evidence" value="ECO:0007669"/>
    <property type="project" value="InterPro"/>
</dbReference>
<dbReference type="PROSITE" id="PS50994">
    <property type="entry name" value="INTEGRASE"/>
    <property type="match status" value="1"/>
</dbReference>
<gene>
    <name evidence="4" type="ORF">U9M48_043748</name>
</gene>
<protein>
    <recommendedName>
        <fullName evidence="3">Integrase catalytic domain-containing protein</fullName>
    </recommendedName>
</protein>
<dbReference type="GO" id="GO:0046872">
    <property type="term" value="F:metal ion binding"/>
    <property type="evidence" value="ECO:0007669"/>
    <property type="project" value="UniProtKB-KW"/>
</dbReference>
<dbReference type="InterPro" id="IPR039537">
    <property type="entry name" value="Retrotran_Ty1/copia-like"/>
</dbReference>
<dbReference type="PANTHER" id="PTHR42648:SF25">
    <property type="entry name" value="RNA-DIRECTED DNA POLYMERASE"/>
    <property type="match status" value="1"/>
</dbReference>
<dbReference type="Pfam" id="PF25597">
    <property type="entry name" value="SH3_retrovirus"/>
    <property type="match status" value="1"/>
</dbReference>
<dbReference type="Pfam" id="PF07727">
    <property type="entry name" value="RVT_2"/>
    <property type="match status" value="1"/>
</dbReference>
<dbReference type="CDD" id="cd09272">
    <property type="entry name" value="RNase_HI_RT_Ty1"/>
    <property type="match status" value="1"/>
</dbReference>
<keyword evidence="1" id="KW-0479">Metal-binding</keyword>
<dbReference type="EMBL" id="CP144754">
    <property type="protein sequence ID" value="WVZ98286.1"/>
    <property type="molecule type" value="Genomic_DNA"/>
</dbReference>
<evidence type="ECO:0000313" key="5">
    <source>
        <dbReference type="Proteomes" id="UP001341281"/>
    </source>
</evidence>
<accession>A0AAQ3XFV9</accession>
<keyword evidence="5" id="KW-1185">Reference proteome</keyword>
<evidence type="ECO:0000313" key="4">
    <source>
        <dbReference type="EMBL" id="WVZ98286.1"/>
    </source>
</evidence>
<dbReference type="PANTHER" id="PTHR42648">
    <property type="entry name" value="TRANSPOSASE, PUTATIVE-RELATED"/>
    <property type="match status" value="1"/>
</dbReference>
<organism evidence="4 5">
    <name type="scientific">Paspalum notatum var. saurae</name>
    <dbReference type="NCBI Taxonomy" id="547442"/>
    <lineage>
        <taxon>Eukaryota</taxon>
        <taxon>Viridiplantae</taxon>
        <taxon>Streptophyta</taxon>
        <taxon>Embryophyta</taxon>
        <taxon>Tracheophyta</taxon>
        <taxon>Spermatophyta</taxon>
        <taxon>Magnoliopsida</taxon>
        <taxon>Liliopsida</taxon>
        <taxon>Poales</taxon>
        <taxon>Poaceae</taxon>
        <taxon>PACMAD clade</taxon>
        <taxon>Panicoideae</taxon>
        <taxon>Andropogonodae</taxon>
        <taxon>Paspaleae</taxon>
        <taxon>Paspalinae</taxon>
        <taxon>Paspalum</taxon>
    </lineage>
</organism>
<keyword evidence="2" id="KW-0378">Hydrolase</keyword>
<evidence type="ECO:0000256" key="1">
    <source>
        <dbReference type="ARBA" id="ARBA00022723"/>
    </source>
</evidence>
<dbReference type="SUPFAM" id="SSF53098">
    <property type="entry name" value="Ribonuclease H-like"/>
    <property type="match status" value="1"/>
</dbReference>
<evidence type="ECO:0000256" key="2">
    <source>
        <dbReference type="ARBA" id="ARBA00022801"/>
    </source>
</evidence>
<dbReference type="InterPro" id="IPR043502">
    <property type="entry name" value="DNA/RNA_pol_sf"/>
</dbReference>
<dbReference type="GO" id="GO:0003676">
    <property type="term" value="F:nucleic acid binding"/>
    <property type="evidence" value="ECO:0007669"/>
    <property type="project" value="InterPro"/>
</dbReference>
<dbReference type="InterPro" id="IPR036397">
    <property type="entry name" value="RNaseH_sf"/>
</dbReference>
<dbReference type="Pfam" id="PF00665">
    <property type="entry name" value="rve"/>
    <property type="match status" value="1"/>
</dbReference>
<name>A0AAQ3XFV9_PASNO</name>
<dbReference type="Gene3D" id="3.30.420.10">
    <property type="entry name" value="Ribonuclease H-like superfamily/Ribonuclease H"/>
    <property type="match status" value="1"/>
</dbReference>
<dbReference type="InterPro" id="IPR057670">
    <property type="entry name" value="SH3_retrovirus"/>
</dbReference>
<dbReference type="InterPro" id="IPR001584">
    <property type="entry name" value="Integrase_cat-core"/>
</dbReference>
<dbReference type="SUPFAM" id="SSF56672">
    <property type="entry name" value="DNA/RNA polymerases"/>
    <property type="match status" value="1"/>
</dbReference>
<feature type="domain" description="Integrase catalytic" evidence="3">
    <location>
        <begin position="40"/>
        <end position="206"/>
    </location>
</feature>